<evidence type="ECO:0000259" key="2">
    <source>
        <dbReference type="Pfam" id="PF01575"/>
    </source>
</evidence>
<dbReference type="SUPFAM" id="SSF54637">
    <property type="entry name" value="Thioesterase/thiol ester dehydrase-isomerase"/>
    <property type="match status" value="1"/>
</dbReference>
<evidence type="ECO:0000313" key="4">
    <source>
        <dbReference type="Proteomes" id="UP001327225"/>
    </source>
</evidence>
<protein>
    <submittedName>
        <fullName evidence="3">MaoC/PaaZ C-terminal domain-containing protein</fullName>
    </submittedName>
</protein>
<dbReference type="Proteomes" id="UP001327225">
    <property type="component" value="Chromosome"/>
</dbReference>
<dbReference type="Pfam" id="PF01575">
    <property type="entry name" value="MaoC_dehydratas"/>
    <property type="match status" value="1"/>
</dbReference>
<dbReference type="Gene3D" id="3.10.129.10">
    <property type="entry name" value="Hotdog Thioesterase"/>
    <property type="match status" value="1"/>
</dbReference>
<evidence type="ECO:0000313" key="3">
    <source>
        <dbReference type="EMBL" id="WQQ27048.1"/>
    </source>
</evidence>
<accession>A0ABZ0ZS19</accession>
<dbReference type="InterPro" id="IPR029069">
    <property type="entry name" value="HotDog_dom_sf"/>
</dbReference>
<dbReference type="PANTHER" id="PTHR43841:SF3">
    <property type="entry name" value="(3R)-HYDROXYACYL-ACP DEHYDRATASE SUBUNIT HADB"/>
    <property type="match status" value="1"/>
</dbReference>
<dbReference type="RefSeq" id="WP_322457647.1">
    <property type="nucleotide sequence ID" value="NZ_CP141059.1"/>
</dbReference>
<dbReference type="InterPro" id="IPR002539">
    <property type="entry name" value="MaoC-like_dom"/>
</dbReference>
<reference evidence="4" key="1">
    <citation type="submission" date="2023-12" db="EMBL/GenBank/DDBJ databases">
        <title>Novel species in genus Nocardioides.</title>
        <authorList>
            <person name="Zhou H."/>
        </authorList>
    </citation>
    <scope>NUCLEOTIDE SEQUENCE [LARGE SCALE GENOMIC DNA]</scope>
    <source>
        <strain evidence="4">HM61</strain>
    </source>
</reference>
<dbReference type="EMBL" id="CP141059">
    <property type="protein sequence ID" value="WQQ27048.1"/>
    <property type="molecule type" value="Genomic_DNA"/>
</dbReference>
<evidence type="ECO:0000256" key="1">
    <source>
        <dbReference type="ARBA" id="ARBA00005254"/>
    </source>
</evidence>
<gene>
    <name evidence="3" type="ORF">SHK19_02190</name>
</gene>
<sequence length="133" mass="13527">MSALTAGTELAPQEFVVRRSDLVAYADASGDQNPIHQDEAIAQLVGLPGVIAHGMYTMALAARAVATWTDDAEVVEIGCKFTAPVVVPAEGGATVRIAGVVKSVADGRATIALDVTCAGEKVLGAPKAVVRVG</sequence>
<proteinExistence type="inferred from homology"/>
<organism evidence="3 4">
    <name type="scientific">Nocardioides bizhenqiangii</name>
    <dbReference type="NCBI Taxonomy" id="3095076"/>
    <lineage>
        <taxon>Bacteria</taxon>
        <taxon>Bacillati</taxon>
        <taxon>Actinomycetota</taxon>
        <taxon>Actinomycetes</taxon>
        <taxon>Propionibacteriales</taxon>
        <taxon>Nocardioidaceae</taxon>
        <taxon>Nocardioides</taxon>
    </lineage>
</organism>
<feature type="domain" description="MaoC-like" evidence="2">
    <location>
        <begin position="13"/>
        <end position="102"/>
    </location>
</feature>
<name>A0ABZ0ZS19_9ACTN</name>
<dbReference type="InterPro" id="IPR003965">
    <property type="entry name" value="Fatty_acid_synthase"/>
</dbReference>
<dbReference type="PRINTS" id="PR01483">
    <property type="entry name" value="FASYNTHASE"/>
</dbReference>
<dbReference type="PANTHER" id="PTHR43841">
    <property type="entry name" value="3-HYDROXYACYL-THIOESTER DEHYDRATASE HTDX-RELATED"/>
    <property type="match status" value="1"/>
</dbReference>
<keyword evidence="4" id="KW-1185">Reference proteome</keyword>
<comment type="similarity">
    <text evidence="1">Belongs to the enoyl-CoA hydratase/isomerase family.</text>
</comment>